<keyword evidence="3" id="KW-1185">Reference proteome</keyword>
<organism evidence="2 3">
    <name type="scientific">Moelleriella libera RCEF 2490</name>
    <dbReference type="NCBI Taxonomy" id="1081109"/>
    <lineage>
        <taxon>Eukaryota</taxon>
        <taxon>Fungi</taxon>
        <taxon>Dikarya</taxon>
        <taxon>Ascomycota</taxon>
        <taxon>Pezizomycotina</taxon>
        <taxon>Sordariomycetes</taxon>
        <taxon>Hypocreomycetidae</taxon>
        <taxon>Hypocreales</taxon>
        <taxon>Clavicipitaceae</taxon>
        <taxon>Moelleriella</taxon>
    </lineage>
</organism>
<accession>A0A166UGL0</accession>
<gene>
    <name evidence="2" type="ORF">AAL_01810</name>
</gene>
<dbReference type="Proteomes" id="UP000078544">
    <property type="component" value="Unassembled WGS sequence"/>
</dbReference>
<evidence type="ECO:0000313" key="2">
    <source>
        <dbReference type="EMBL" id="OAA32478.1"/>
    </source>
</evidence>
<evidence type="ECO:0000313" key="3">
    <source>
        <dbReference type="Proteomes" id="UP000078544"/>
    </source>
</evidence>
<reference evidence="2 3" key="1">
    <citation type="journal article" date="2016" name="Genome Biol. Evol.">
        <title>Divergent and convergent evolution of fungal pathogenicity.</title>
        <authorList>
            <person name="Shang Y."/>
            <person name="Xiao G."/>
            <person name="Zheng P."/>
            <person name="Cen K."/>
            <person name="Zhan S."/>
            <person name="Wang C."/>
        </authorList>
    </citation>
    <scope>NUCLEOTIDE SEQUENCE [LARGE SCALE GENOMIC DNA]</scope>
    <source>
        <strain evidence="2 3">RCEF 2490</strain>
    </source>
</reference>
<comment type="caution">
    <text evidence="2">The sequence shown here is derived from an EMBL/GenBank/DDBJ whole genome shotgun (WGS) entry which is preliminary data.</text>
</comment>
<dbReference type="EMBL" id="AZGY01000002">
    <property type="protein sequence ID" value="OAA32478.1"/>
    <property type="molecule type" value="Genomic_DNA"/>
</dbReference>
<dbReference type="AlphaFoldDB" id="A0A166UGL0"/>
<proteinExistence type="predicted"/>
<name>A0A166UGL0_9HYPO</name>
<sequence>MPWSANSVAAPTKPWKRYPRSNVGETPAAAQRKRRARVSRSWPCRPSHSIARPGMGVILAEKRRLRRHREGHQVKTAIEVQLVKQRGSAPALRSTTAFTIWPLGRHPSLGIGTWKFANGEA</sequence>
<evidence type="ECO:0000256" key="1">
    <source>
        <dbReference type="SAM" id="MobiDB-lite"/>
    </source>
</evidence>
<protein>
    <submittedName>
        <fullName evidence="2">Uncharacterized protein</fullName>
    </submittedName>
</protein>
<feature type="region of interest" description="Disordered" evidence="1">
    <location>
        <begin position="1"/>
        <end position="46"/>
    </location>
</feature>